<dbReference type="EMBL" id="JASPKY010000079">
    <property type="protein sequence ID" value="KAK9739098.1"/>
    <property type="molecule type" value="Genomic_DNA"/>
</dbReference>
<reference evidence="1 2" key="1">
    <citation type="journal article" date="2024" name="BMC Genomics">
        <title>De novo assembly and annotation of Popillia japonica's genome with initial clues to its potential as an invasive pest.</title>
        <authorList>
            <person name="Cucini C."/>
            <person name="Boschi S."/>
            <person name="Funari R."/>
            <person name="Cardaioli E."/>
            <person name="Iannotti N."/>
            <person name="Marturano G."/>
            <person name="Paoli F."/>
            <person name="Bruttini M."/>
            <person name="Carapelli A."/>
            <person name="Frati F."/>
            <person name="Nardi F."/>
        </authorList>
    </citation>
    <scope>NUCLEOTIDE SEQUENCE [LARGE SCALE GENOMIC DNA]</scope>
    <source>
        <strain evidence="1">DMR45628</strain>
    </source>
</reference>
<gene>
    <name evidence="1" type="ORF">QE152_g9306</name>
</gene>
<name>A0AAW1LYS1_POPJA</name>
<protein>
    <submittedName>
        <fullName evidence="1">Uncharacterized protein</fullName>
    </submittedName>
</protein>
<evidence type="ECO:0000313" key="2">
    <source>
        <dbReference type="Proteomes" id="UP001458880"/>
    </source>
</evidence>
<keyword evidence="2" id="KW-1185">Reference proteome</keyword>
<comment type="caution">
    <text evidence="1">The sequence shown here is derived from an EMBL/GenBank/DDBJ whole genome shotgun (WGS) entry which is preliminary data.</text>
</comment>
<dbReference type="PANTHER" id="PTHR10773">
    <property type="entry name" value="DNA-DIRECTED RNA POLYMERASES I, II, AND III SUBUNIT RPABC2"/>
    <property type="match status" value="1"/>
</dbReference>
<dbReference type="AlphaFoldDB" id="A0AAW1LYS1"/>
<accession>A0AAW1LYS1</accession>
<dbReference type="Proteomes" id="UP001458880">
    <property type="component" value="Unassembled WGS sequence"/>
</dbReference>
<sequence>MFTDFYNLPLEAQNQFIANLVEEQIKKIERKRTDGKESRRKYSRKYNLLKNAARIKVCQIMILNTFDLTLKKVKVITGKKRLSESGICAEDRSGKHSNHPTVPDTDKEEIRKHIKSDCCRGQTKNIYLPLMFMTILEEFKNLGREVAITHKFLVPGHTHMEADTIHALIEKTRKTTTARVDIPRDWANLIRMIPRKPHIITNGDSVLWNKIRWIQYTHDRPDLLRKRTRNLQNPQITPISNKLLGIPENKLKYLQDLQPYIDENSRVYYSQFISTLTVSPAAIDTLTDEEDDIYDSINNDN</sequence>
<organism evidence="1 2">
    <name type="scientific">Popillia japonica</name>
    <name type="common">Japanese beetle</name>
    <dbReference type="NCBI Taxonomy" id="7064"/>
    <lineage>
        <taxon>Eukaryota</taxon>
        <taxon>Metazoa</taxon>
        <taxon>Ecdysozoa</taxon>
        <taxon>Arthropoda</taxon>
        <taxon>Hexapoda</taxon>
        <taxon>Insecta</taxon>
        <taxon>Pterygota</taxon>
        <taxon>Neoptera</taxon>
        <taxon>Endopterygota</taxon>
        <taxon>Coleoptera</taxon>
        <taxon>Polyphaga</taxon>
        <taxon>Scarabaeiformia</taxon>
        <taxon>Scarabaeidae</taxon>
        <taxon>Rutelinae</taxon>
        <taxon>Popillia</taxon>
    </lineage>
</organism>
<proteinExistence type="predicted"/>
<dbReference type="PANTHER" id="PTHR10773:SF19">
    <property type="match status" value="1"/>
</dbReference>
<evidence type="ECO:0000313" key="1">
    <source>
        <dbReference type="EMBL" id="KAK9739098.1"/>
    </source>
</evidence>